<dbReference type="AlphaFoldDB" id="A0A8H2XIP8"/>
<dbReference type="GO" id="GO:0008168">
    <property type="term" value="F:methyltransferase activity"/>
    <property type="evidence" value="ECO:0007669"/>
    <property type="project" value="TreeGrafter"/>
</dbReference>
<accession>A0A8H2XIP8</accession>
<feature type="compositionally biased region" description="Polar residues" evidence="1">
    <location>
        <begin position="490"/>
        <end position="512"/>
    </location>
</feature>
<protein>
    <recommendedName>
        <fullName evidence="2">Methyltransferase domain-containing protein</fullName>
    </recommendedName>
</protein>
<feature type="region of interest" description="Disordered" evidence="1">
    <location>
        <begin position="140"/>
        <end position="159"/>
    </location>
</feature>
<feature type="compositionally biased region" description="Basic and acidic residues" evidence="1">
    <location>
        <begin position="596"/>
        <end position="606"/>
    </location>
</feature>
<evidence type="ECO:0000313" key="4">
    <source>
        <dbReference type="Proteomes" id="UP000663846"/>
    </source>
</evidence>
<dbReference type="InterPro" id="IPR029063">
    <property type="entry name" value="SAM-dependent_MTases_sf"/>
</dbReference>
<feature type="region of interest" description="Disordered" evidence="1">
    <location>
        <begin position="645"/>
        <end position="666"/>
    </location>
</feature>
<feature type="domain" description="Methyltransferase" evidence="2">
    <location>
        <begin position="295"/>
        <end position="392"/>
    </location>
</feature>
<dbReference type="Gene3D" id="3.40.50.150">
    <property type="entry name" value="Vaccinia Virus protein VP39"/>
    <property type="match status" value="1"/>
</dbReference>
<dbReference type="PANTHER" id="PTHR43591:SF24">
    <property type="entry name" value="2-METHOXY-6-POLYPRENYL-1,4-BENZOQUINOL METHYLASE, MITOCHONDRIAL"/>
    <property type="match status" value="1"/>
</dbReference>
<feature type="compositionally biased region" description="Basic and acidic residues" evidence="1">
    <location>
        <begin position="48"/>
        <end position="60"/>
    </location>
</feature>
<feature type="region of interest" description="Disordered" evidence="1">
    <location>
        <begin position="234"/>
        <end position="255"/>
    </location>
</feature>
<gene>
    <name evidence="3" type="ORF">RDB_LOCUS92872</name>
</gene>
<feature type="compositionally biased region" description="Basic and acidic residues" evidence="1">
    <location>
        <begin position="429"/>
        <end position="441"/>
    </location>
</feature>
<organism evidence="3 4">
    <name type="scientific">Rhizoctonia solani</name>
    <dbReference type="NCBI Taxonomy" id="456999"/>
    <lineage>
        <taxon>Eukaryota</taxon>
        <taxon>Fungi</taxon>
        <taxon>Dikarya</taxon>
        <taxon>Basidiomycota</taxon>
        <taxon>Agaricomycotina</taxon>
        <taxon>Agaricomycetes</taxon>
        <taxon>Cantharellales</taxon>
        <taxon>Ceratobasidiaceae</taxon>
        <taxon>Rhizoctonia</taxon>
    </lineage>
</organism>
<feature type="region of interest" description="Disordered" evidence="1">
    <location>
        <begin position="423"/>
        <end position="571"/>
    </location>
</feature>
<dbReference type="Pfam" id="PF13649">
    <property type="entry name" value="Methyltransf_25"/>
    <property type="match status" value="1"/>
</dbReference>
<sequence length="909" mass="99220">MNERPQPMTRRSHSMSAPQRPPQFMIFSNTTPHKHPSPFRRITARVRAHFDSSTESDVARRPRSHTQPIQFPRQRVVSEGHSGSELPSPPPSQSSYPQGFRRAAGSYNRVASARHQPFEAGPHDLWMGARVSPRLGLRTPVPLTATGRRHHPTVPRPTLNARLLAPSSSLDSVNDPDPRPRAVSVNSSFVILDSSDPALPSADAKRATACAEEDPEWALRNGRRHLRSQFIRGVKQTRRERKEEASGGPSTPRPIPYPLDYSPESLANNALGHLLHSTYSPSSIVPEQQEPQYCLDLGCGGGEWIRGALRQWPTCEFVGMDIVLLNRAQFSSQKGASSGRVAWVKGDFLADRLPFDNETFDCVHMRDLSHAIPYHAWALLLSEIGRVLRPGGTLDLTAEDIIFPILPRSLTARPTWTEIATFREAASGRNRDPSRDEERPGTMRLSEGSVAPGNETVRGKSDETVRNQQPTPTPPFATELGSLLRMSDGTRPSSRRGGSTTPSETMSRSRGASVSKPRSRSRDILRGTFSDGEGTGTGVRAGIGRMLRGPRRSAAASPTRGGDSDTATARKSSAQPLFISCVTAVGSSAILPPEPAHTRASSDEPRSTPTSLGLGVPSFGFALSSAALGSALSLRSMDGSIHPGQASVLSLHPPPAGSNPHLAHSSVVSFQGPLSPPLTPPRKELSIEPTPLGHDYELLEDLYYAVYTKRDIHLQLTSSLPGVVESCGLFESIDLGDPVVVDMPAHNNKSCRRDETHTPPTPDMSPKSGNLSYPSLDATLVTSALHLKYVLQGILSVREAMWEELVLRLDLGDSDDQRVRQERMQFEDMITSYAAAIQVLIDVPSKLVAGVQWRRPVPREQTPEQKWVAAESQKLRTAWAAREARQGLTGYSTCSRRARTIIATKATKA</sequence>
<dbReference type="EMBL" id="CAJMWS010000323">
    <property type="protein sequence ID" value="CAE6423278.1"/>
    <property type="molecule type" value="Genomic_DNA"/>
</dbReference>
<reference evidence="3" key="1">
    <citation type="submission" date="2021-01" db="EMBL/GenBank/DDBJ databases">
        <authorList>
            <person name="Kaushik A."/>
        </authorList>
    </citation>
    <scope>NUCLEOTIDE SEQUENCE</scope>
    <source>
        <strain evidence="3">AG1-1C</strain>
    </source>
</reference>
<evidence type="ECO:0000256" key="1">
    <source>
        <dbReference type="SAM" id="MobiDB-lite"/>
    </source>
</evidence>
<dbReference type="PANTHER" id="PTHR43591">
    <property type="entry name" value="METHYLTRANSFERASE"/>
    <property type="match status" value="1"/>
</dbReference>
<name>A0A8H2XIP8_9AGAM</name>
<feature type="compositionally biased region" description="Basic residues" evidence="1">
    <location>
        <begin position="32"/>
        <end position="47"/>
    </location>
</feature>
<comment type="caution">
    <text evidence="3">The sequence shown here is derived from an EMBL/GenBank/DDBJ whole genome shotgun (WGS) entry which is preliminary data.</text>
</comment>
<dbReference type="InterPro" id="IPR041698">
    <property type="entry name" value="Methyltransf_25"/>
</dbReference>
<dbReference type="SUPFAM" id="SSF53335">
    <property type="entry name" value="S-adenosyl-L-methionine-dependent methyltransferases"/>
    <property type="match status" value="1"/>
</dbReference>
<evidence type="ECO:0000313" key="3">
    <source>
        <dbReference type="EMBL" id="CAE6423278.1"/>
    </source>
</evidence>
<dbReference type="CDD" id="cd02440">
    <property type="entry name" value="AdoMet_MTases"/>
    <property type="match status" value="1"/>
</dbReference>
<feature type="region of interest" description="Disordered" evidence="1">
    <location>
        <begin position="747"/>
        <end position="770"/>
    </location>
</feature>
<feature type="region of interest" description="Disordered" evidence="1">
    <location>
        <begin position="1"/>
        <end position="102"/>
    </location>
</feature>
<evidence type="ECO:0000259" key="2">
    <source>
        <dbReference type="Pfam" id="PF13649"/>
    </source>
</evidence>
<dbReference type="Proteomes" id="UP000663846">
    <property type="component" value="Unassembled WGS sequence"/>
</dbReference>
<proteinExistence type="predicted"/>
<feature type="region of interest" description="Disordered" evidence="1">
    <location>
        <begin position="589"/>
        <end position="611"/>
    </location>
</feature>